<protein>
    <submittedName>
        <fullName evidence="2">DUF4382 domain-containing protein</fullName>
    </submittedName>
</protein>
<dbReference type="SUPFAM" id="SSF49464">
    <property type="entry name" value="Carboxypeptidase regulatory domain-like"/>
    <property type="match status" value="1"/>
</dbReference>
<dbReference type="InterPro" id="IPR025491">
    <property type="entry name" value="DUF4382"/>
</dbReference>
<reference evidence="2" key="1">
    <citation type="submission" date="2022-05" db="EMBL/GenBank/DDBJ databases">
        <title>Schlegelella sp. nov., isolated from mangrove soil.</title>
        <authorList>
            <person name="Liu Y."/>
            <person name="Ge X."/>
            <person name="Liu W."/>
        </authorList>
    </citation>
    <scope>NUCLEOTIDE SEQUENCE</scope>
    <source>
        <strain evidence="2">S2-27</strain>
    </source>
</reference>
<accession>A0ABT0YKG7</accession>
<organism evidence="2 3">
    <name type="scientific">Caldimonas mangrovi</name>
    <dbReference type="NCBI Taxonomy" id="2944811"/>
    <lineage>
        <taxon>Bacteria</taxon>
        <taxon>Pseudomonadati</taxon>
        <taxon>Pseudomonadota</taxon>
        <taxon>Betaproteobacteria</taxon>
        <taxon>Burkholderiales</taxon>
        <taxon>Sphaerotilaceae</taxon>
        <taxon>Caldimonas</taxon>
    </lineage>
</organism>
<dbReference type="RefSeq" id="WP_251777356.1">
    <property type="nucleotide sequence ID" value="NZ_JAMKFE010000003.1"/>
</dbReference>
<name>A0ABT0YKG7_9BURK</name>
<dbReference type="InterPro" id="IPR008969">
    <property type="entry name" value="CarboxyPept-like_regulatory"/>
</dbReference>
<proteinExistence type="predicted"/>
<gene>
    <name evidence="2" type="ORF">M8A51_06370</name>
</gene>
<dbReference type="Pfam" id="PF14321">
    <property type="entry name" value="DUF4382"/>
    <property type="match status" value="1"/>
</dbReference>
<evidence type="ECO:0000313" key="2">
    <source>
        <dbReference type="EMBL" id="MCM5679153.1"/>
    </source>
</evidence>
<dbReference type="Pfam" id="PF13620">
    <property type="entry name" value="CarboxypepD_reg"/>
    <property type="match status" value="1"/>
</dbReference>
<dbReference type="Proteomes" id="UP001165541">
    <property type="component" value="Unassembled WGS sequence"/>
</dbReference>
<sequence>MLVGLGVLTACGGGGGGSSGGGEGTVRMSLTDAPACYEHVYVTVDQVRVHESGAADTDDGGWVDIPLAAPQRIDLLTLTNGVLAELGQASLPAGAYSQIRLVLADNPASAPYANAIVRAGDITGTEIPLKTPSAQRSGLKLNTHLQVEADQVLDVVLDFDACKSIVTAGNSGNYLLKPVIAVIPLVGTAGEAVEGYVAPAMAADATVSVQQGSVVVKSTAPDAATGKFVLSPVPAGDYTLVVSAPGRATAIVTGVPVTTAARTALNAASAPIDPPMSAMATADGSVTVEPVPDDGIDATVRALQLLTSGVTLEIAAQPVDADTGAYAFALPLAAPVTAGYAPTLAFSADSAVASDYRLEASVPGEAPQTVDVTLTAAGATTPFGFGP</sequence>
<evidence type="ECO:0000259" key="1">
    <source>
        <dbReference type="Pfam" id="PF14321"/>
    </source>
</evidence>
<comment type="caution">
    <text evidence="2">The sequence shown here is derived from an EMBL/GenBank/DDBJ whole genome shotgun (WGS) entry which is preliminary data.</text>
</comment>
<dbReference type="EMBL" id="JAMKFE010000003">
    <property type="protein sequence ID" value="MCM5679153.1"/>
    <property type="molecule type" value="Genomic_DNA"/>
</dbReference>
<evidence type="ECO:0000313" key="3">
    <source>
        <dbReference type="Proteomes" id="UP001165541"/>
    </source>
</evidence>
<dbReference type="Gene3D" id="2.60.40.1120">
    <property type="entry name" value="Carboxypeptidase-like, regulatory domain"/>
    <property type="match status" value="1"/>
</dbReference>
<keyword evidence="3" id="KW-1185">Reference proteome</keyword>
<feature type="domain" description="DUF4382" evidence="1">
    <location>
        <begin position="24"/>
        <end position="178"/>
    </location>
</feature>